<dbReference type="PANTHER" id="PTHR45080">
    <property type="entry name" value="CONTACTIN 5"/>
    <property type="match status" value="1"/>
</dbReference>
<dbReference type="EMBL" id="CACVKT020007820">
    <property type="protein sequence ID" value="CAC5410866.1"/>
    <property type="molecule type" value="Genomic_DNA"/>
</dbReference>
<dbReference type="Gene3D" id="2.60.40.10">
    <property type="entry name" value="Immunoglobulins"/>
    <property type="match status" value="6"/>
</dbReference>
<name>A0A6J8DS35_MYTCO</name>
<dbReference type="GO" id="GO:0050808">
    <property type="term" value="P:synapse organization"/>
    <property type="evidence" value="ECO:0007669"/>
    <property type="project" value="TreeGrafter"/>
</dbReference>
<dbReference type="InterPro" id="IPR013783">
    <property type="entry name" value="Ig-like_fold"/>
</dbReference>
<dbReference type="PANTHER" id="PTHR45080:SF29">
    <property type="entry name" value="NEURAL CELL ADHESION MOLECULE 1-LIKE ISOFORM X1"/>
    <property type="match status" value="1"/>
</dbReference>
<dbReference type="Proteomes" id="UP000507470">
    <property type="component" value="Unassembled WGS sequence"/>
</dbReference>
<proteinExistence type="predicted"/>
<accession>A0A6J8DS35</accession>
<dbReference type="GO" id="GO:0008046">
    <property type="term" value="F:axon guidance receptor activity"/>
    <property type="evidence" value="ECO:0007669"/>
    <property type="project" value="TreeGrafter"/>
</dbReference>
<evidence type="ECO:0000313" key="3">
    <source>
        <dbReference type="Proteomes" id="UP000507470"/>
    </source>
</evidence>
<feature type="domain" description="Ig-like" evidence="1">
    <location>
        <begin position="221"/>
        <end position="315"/>
    </location>
</feature>
<organism evidence="2 3">
    <name type="scientific">Mytilus coruscus</name>
    <name type="common">Sea mussel</name>
    <dbReference type="NCBI Taxonomy" id="42192"/>
    <lineage>
        <taxon>Eukaryota</taxon>
        <taxon>Metazoa</taxon>
        <taxon>Spiralia</taxon>
        <taxon>Lophotrochozoa</taxon>
        <taxon>Mollusca</taxon>
        <taxon>Bivalvia</taxon>
        <taxon>Autobranchia</taxon>
        <taxon>Pteriomorphia</taxon>
        <taxon>Mytilida</taxon>
        <taxon>Mytiloidea</taxon>
        <taxon>Mytilidae</taxon>
        <taxon>Mytilinae</taxon>
        <taxon>Mytilus</taxon>
    </lineage>
</organism>
<dbReference type="PROSITE" id="PS50835">
    <property type="entry name" value="IG_LIKE"/>
    <property type="match status" value="4"/>
</dbReference>
<dbReference type="InterPro" id="IPR003599">
    <property type="entry name" value="Ig_sub"/>
</dbReference>
<dbReference type="InterPro" id="IPR036179">
    <property type="entry name" value="Ig-like_dom_sf"/>
</dbReference>
<feature type="domain" description="Ig-like" evidence="1">
    <location>
        <begin position="421"/>
        <end position="515"/>
    </location>
</feature>
<dbReference type="GO" id="GO:0043025">
    <property type="term" value="C:neuronal cell body"/>
    <property type="evidence" value="ECO:0007669"/>
    <property type="project" value="TreeGrafter"/>
</dbReference>
<reference evidence="2 3" key="1">
    <citation type="submission" date="2020-06" db="EMBL/GenBank/DDBJ databases">
        <authorList>
            <person name="Li R."/>
            <person name="Bekaert M."/>
        </authorList>
    </citation>
    <scope>NUCLEOTIDE SEQUENCE [LARGE SCALE GENOMIC DNA]</scope>
    <source>
        <strain evidence="3">wild</strain>
    </source>
</reference>
<dbReference type="GO" id="GO:0030424">
    <property type="term" value="C:axon"/>
    <property type="evidence" value="ECO:0007669"/>
    <property type="project" value="TreeGrafter"/>
</dbReference>
<dbReference type="SMART" id="SM00409">
    <property type="entry name" value="IG"/>
    <property type="match status" value="7"/>
</dbReference>
<dbReference type="SMART" id="SM00408">
    <property type="entry name" value="IGc2"/>
    <property type="match status" value="5"/>
</dbReference>
<evidence type="ECO:0000259" key="1">
    <source>
        <dbReference type="PROSITE" id="PS50835"/>
    </source>
</evidence>
<dbReference type="InterPro" id="IPR007110">
    <property type="entry name" value="Ig-like_dom"/>
</dbReference>
<evidence type="ECO:0000313" key="2">
    <source>
        <dbReference type="EMBL" id="CAC5410866.1"/>
    </source>
</evidence>
<dbReference type="AlphaFoldDB" id="A0A6J8DS35"/>
<dbReference type="Pfam" id="PF13927">
    <property type="entry name" value="Ig_3"/>
    <property type="match status" value="4"/>
</dbReference>
<feature type="domain" description="Ig-like" evidence="1">
    <location>
        <begin position="321"/>
        <end position="411"/>
    </location>
</feature>
<dbReference type="CDD" id="cd00096">
    <property type="entry name" value="Ig"/>
    <property type="match status" value="2"/>
</dbReference>
<sequence>MTKKYSGSTLKYPSLLIWNLTYSDSGNYRCIAKHMDGTTESENSIMVVVKDVPVVEIEKREYKVAFGRSVELKCASVGIPSLTIEFVSVADAGTYICCARNKIGIGKSFETNLVVIGDAPIISQPNKTYIEVPFGTTVTINISVESEIPLLEVYWKFKPNEKVSNIKQGTVGMEGGNVTIPSLTIVYPTKFHIGFYIFCATNLLGTRCSEQIQLTVIGEVPVVGVLHDEYLAFVGSNITLTCQITGTPEPTDVYWERRVNNSSKFITAGTAGIHGCSLEVPSLTILYVTTLDSGMYTFHAVNPVGIGSSRQIKLKVIGALPEVEIGNALYITVHGKMVTLECNITADPPVTMVYWINNKNDLNFTITDGSMGVFGSTVETPSLTIEYPAKSDAGVYWCYAINAVGHASSLSSSLIVIGDIPLLSIATHLYTANYGYEHTIECFVNATPKHTEVFWKHNASGFVRTINEETSGVRGASVDVPSLTINTVTTSDIGIYTCMAKNPVGIGSSQQIELSVNGGIPKVFIGLSKYTTKLGDGVTLLCTVKAHPKHGLVYWTKTSADSVVILKEGATGTDGITVVTPSLTFRTTEISDSGDYICYATNEIGTGMSRPTTLIVYKENNINLKIELSDSDSGGIAYICQVRNQADNPLKKRKCVSIA</sequence>
<dbReference type="InterPro" id="IPR050958">
    <property type="entry name" value="Cell_Adh-Cytoskel_Orgn"/>
</dbReference>
<dbReference type="GO" id="GO:0005886">
    <property type="term" value="C:plasma membrane"/>
    <property type="evidence" value="ECO:0007669"/>
    <property type="project" value="TreeGrafter"/>
</dbReference>
<keyword evidence="3" id="KW-1185">Reference proteome</keyword>
<dbReference type="GO" id="GO:0007156">
    <property type="term" value="P:homophilic cell adhesion via plasma membrane adhesion molecules"/>
    <property type="evidence" value="ECO:0007669"/>
    <property type="project" value="TreeGrafter"/>
</dbReference>
<dbReference type="SUPFAM" id="SSF48726">
    <property type="entry name" value="Immunoglobulin"/>
    <property type="match status" value="7"/>
</dbReference>
<gene>
    <name evidence="2" type="ORF">MCOR_44024</name>
</gene>
<protein>
    <submittedName>
        <fullName evidence="2">HMCN</fullName>
    </submittedName>
</protein>
<dbReference type="InterPro" id="IPR003598">
    <property type="entry name" value="Ig_sub2"/>
</dbReference>
<feature type="domain" description="Ig-like" evidence="1">
    <location>
        <begin position="521"/>
        <end position="615"/>
    </location>
</feature>
<dbReference type="OrthoDB" id="6150053at2759"/>